<reference evidence="2" key="1">
    <citation type="submission" date="2022-10" db="EMBL/GenBank/DDBJ databases">
        <title>Puccinia triticina Genome sequencing and assembly.</title>
        <authorList>
            <person name="Li C."/>
        </authorList>
    </citation>
    <scope>NUCLEOTIDE SEQUENCE</scope>
    <source>
        <strain evidence="2">Pt15</strain>
    </source>
</reference>
<evidence type="ECO:0000313" key="2">
    <source>
        <dbReference type="EMBL" id="WAQ91161.1"/>
    </source>
</evidence>
<gene>
    <name evidence="2" type="ORF">PtA15_14A41</name>
</gene>
<evidence type="ECO:0000256" key="1">
    <source>
        <dbReference type="SAM" id="MobiDB-lite"/>
    </source>
</evidence>
<feature type="region of interest" description="Disordered" evidence="1">
    <location>
        <begin position="229"/>
        <end position="291"/>
    </location>
</feature>
<feature type="compositionally biased region" description="Basic residues" evidence="1">
    <location>
        <begin position="664"/>
        <end position="676"/>
    </location>
</feature>
<feature type="compositionally biased region" description="Polar residues" evidence="1">
    <location>
        <begin position="509"/>
        <end position="547"/>
    </location>
</feature>
<name>A0ABY7D0R8_9BASI</name>
<protein>
    <submittedName>
        <fullName evidence="2">Uncharacterized protein</fullName>
    </submittedName>
</protein>
<feature type="region of interest" description="Disordered" evidence="1">
    <location>
        <begin position="432"/>
        <end position="692"/>
    </location>
</feature>
<feature type="region of interest" description="Disordered" evidence="1">
    <location>
        <begin position="380"/>
        <end position="405"/>
    </location>
</feature>
<proteinExistence type="predicted"/>
<evidence type="ECO:0000313" key="3">
    <source>
        <dbReference type="Proteomes" id="UP001164743"/>
    </source>
</evidence>
<feature type="compositionally biased region" description="Low complexity" evidence="1">
    <location>
        <begin position="471"/>
        <end position="485"/>
    </location>
</feature>
<dbReference type="Proteomes" id="UP001164743">
    <property type="component" value="Chromosome 14A"/>
</dbReference>
<organism evidence="2 3">
    <name type="scientific">Puccinia triticina</name>
    <dbReference type="NCBI Taxonomy" id="208348"/>
    <lineage>
        <taxon>Eukaryota</taxon>
        <taxon>Fungi</taxon>
        <taxon>Dikarya</taxon>
        <taxon>Basidiomycota</taxon>
        <taxon>Pucciniomycotina</taxon>
        <taxon>Pucciniomycetes</taxon>
        <taxon>Pucciniales</taxon>
        <taxon>Pucciniaceae</taxon>
        <taxon>Puccinia</taxon>
    </lineage>
</organism>
<feature type="compositionally biased region" description="Polar residues" evidence="1">
    <location>
        <begin position="229"/>
        <end position="253"/>
    </location>
</feature>
<accession>A0ABY7D0R8</accession>
<dbReference type="EMBL" id="CP110434">
    <property type="protein sequence ID" value="WAQ91161.1"/>
    <property type="molecule type" value="Genomic_DNA"/>
</dbReference>
<feature type="compositionally biased region" description="Low complexity" evidence="1">
    <location>
        <begin position="12"/>
        <end position="33"/>
    </location>
</feature>
<keyword evidence="3" id="KW-1185">Reference proteome</keyword>
<dbReference type="GeneID" id="77804018"/>
<dbReference type="RefSeq" id="XP_053026716.1">
    <property type="nucleotide sequence ID" value="XM_053163134.1"/>
</dbReference>
<feature type="compositionally biased region" description="Polar residues" evidence="1">
    <location>
        <begin position="607"/>
        <end position="620"/>
    </location>
</feature>
<feature type="region of interest" description="Disordered" evidence="1">
    <location>
        <begin position="1"/>
        <end position="46"/>
    </location>
</feature>
<sequence>MWFSTPLKALRQQPAQASTPQTQAQTASGSQPQPSHPEPQPENILLNHHPNINFLSSATPIPSFPKTVSLSSLKQAQRQSEINFLSNFISQTASSPSLKRAHQQPEQQEPELQANNQLAPSTLRLIDQPSADQSSMITLPYPNPDLSSITTHNTLFDSEIQPNPTPARRISALPSRAQTPFKLFKPQPSPLPQSAPQVEHHQFQSPISQHARSPLVNKPTNILITAKDVTSTKAATSTKEPTAPQEATSSQSPHEAALSKAVASPADRKNLAHSEEFISPSRRKIASPPKVNFPTPSAAISDIFKKQDQPIVPSATTIDQVMAELENRTEAGPRITKITFQDQQNSQVTKPTTGRFTDAHGKQFAKYDSITNHYAAKRKNDAPTMNGRSVTNPSKRAKVSDFGYPKRLVSQQETDAEQAEKKKEIVKRQLELARSRRRTGGRTSNIGPKVSVPTAASSNPPGASKIPPRGATTRAQASAATQPTAFSKSTWQPKTLPKPPGGNLKMMSGPSSRINPPRTRQITQVSSPSKNFNAGSAGPTTTMTTRSRIPKMSTHGHGQTIIRPTVKSGEETSRKAMMTSTSTNASSTRSVVRIGLSAKTVPKKLSQPVQSTKPISTQTRPGAALRRTTTIGSRPPLARKSSSHPSRALPHKDRSNPASDIPKRKILILRKSRRSSLKNVGTKAVSHRVSSS</sequence>
<feature type="compositionally biased region" description="Low complexity" evidence="1">
    <location>
        <begin position="576"/>
        <end position="593"/>
    </location>
</feature>
<feature type="compositionally biased region" description="Basic and acidic residues" evidence="1">
    <location>
        <begin position="266"/>
        <end position="276"/>
    </location>
</feature>